<name>A0A7J8SS47_GOSDV</name>
<reference evidence="2 3" key="1">
    <citation type="journal article" date="2019" name="Genome Biol. Evol.">
        <title>Insights into the evolution of the New World diploid cottons (Gossypium, subgenus Houzingenia) based on genome sequencing.</title>
        <authorList>
            <person name="Grover C.E."/>
            <person name="Arick M.A. 2nd"/>
            <person name="Thrash A."/>
            <person name="Conover J.L."/>
            <person name="Sanders W.S."/>
            <person name="Peterson D.G."/>
            <person name="Frelichowski J.E."/>
            <person name="Scheffler J.A."/>
            <person name="Scheffler B.E."/>
            <person name="Wendel J.F."/>
        </authorList>
    </citation>
    <scope>NUCLEOTIDE SEQUENCE [LARGE SCALE GENOMIC DNA]</scope>
    <source>
        <strain evidence="2">27</strain>
        <tissue evidence="2">Leaf</tissue>
    </source>
</reference>
<protein>
    <submittedName>
        <fullName evidence="2">Uncharacterized protein</fullName>
    </submittedName>
</protein>
<accession>A0A7J8SS47</accession>
<sequence>MGDRLCNIPRPAQAMFCARPDWSRYGVLRVDVASEGVARVRGKAESFGRRALQTRGFYDDVSKTLAVVGRCTTEIDSMKKKLKEFVVEALSSNLDAMKGVFNTVVNNLIEKNDALEAMVTTWKEKIVELKGELTVYKVALGNRILASAPKQHKMNFPKSNEFNETRSTRDVDNFLREVEQYFCTIGIEDDSLR</sequence>
<proteinExistence type="predicted"/>
<gene>
    <name evidence="2" type="ORF">Godav_023132</name>
</gene>
<dbReference type="EMBL" id="JABFAC010000011">
    <property type="protein sequence ID" value="MBA0628406.1"/>
    <property type="molecule type" value="Genomic_DNA"/>
</dbReference>
<dbReference type="Proteomes" id="UP000593561">
    <property type="component" value="Unassembled WGS sequence"/>
</dbReference>
<feature type="coiled-coil region" evidence="1">
    <location>
        <begin position="105"/>
        <end position="132"/>
    </location>
</feature>
<keyword evidence="3" id="KW-1185">Reference proteome</keyword>
<evidence type="ECO:0000313" key="3">
    <source>
        <dbReference type="Proteomes" id="UP000593561"/>
    </source>
</evidence>
<comment type="caution">
    <text evidence="2">The sequence shown here is derived from an EMBL/GenBank/DDBJ whole genome shotgun (WGS) entry which is preliminary data.</text>
</comment>
<dbReference type="AlphaFoldDB" id="A0A7J8SS47"/>
<evidence type="ECO:0000313" key="2">
    <source>
        <dbReference type="EMBL" id="MBA0628406.1"/>
    </source>
</evidence>
<organism evidence="2 3">
    <name type="scientific">Gossypium davidsonii</name>
    <name type="common">Davidson's cotton</name>
    <name type="synonym">Gossypium klotzschianum subsp. davidsonii</name>
    <dbReference type="NCBI Taxonomy" id="34287"/>
    <lineage>
        <taxon>Eukaryota</taxon>
        <taxon>Viridiplantae</taxon>
        <taxon>Streptophyta</taxon>
        <taxon>Embryophyta</taxon>
        <taxon>Tracheophyta</taxon>
        <taxon>Spermatophyta</taxon>
        <taxon>Magnoliopsida</taxon>
        <taxon>eudicotyledons</taxon>
        <taxon>Gunneridae</taxon>
        <taxon>Pentapetalae</taxon>
        <taxon>rosids</taxon>
        <taxon>malvids</taxon>
        <taxon>Malvales</taxon>
        <taxon>Malvaceae</taxon>
        <taxon>Malvoideae</taxon>
        <taxon>Gossypium</taxon>
    </lineage>
</organism>
<evidence type="ECO:0000256" key="1">
    <source>
        <dbReference type="SAM" id="Coils"/>
    </source>
</evidence>
<keyword evidence="1" id="KW-0175">Coiled coil</keyword>